<feature type="transmembrane region" description="Helical" evidence="2">
    <location>
        <begin position="354"/>
        <end position="375"/>
    </location>
</feature>
<feature type="transmembrane region" description="Helical" evidence="2">
    <location>
        <begin position="395"/>
        <end position="415"/>
    </location>
</feature>
<dbReference type="PANTHER" id="PTHR23028:SF53">
    <property type="entry name" value="ACYL_TRANSF_3 DOMAIN-CONTAINING PROTEIN"/>
    <property type="match status" value="1"/>
</dbReference>
<dbReference type="GO" id="GO:0009103">
    <property type="term" value="P:lipopolysaccharide biosynthetic process"/>
    <property type="evidence" value="ECO:0007669"/>
    <property type="project" value="TreeGrafter"/>
</dbReference>
<reference evidence="5 6" key="1">
    <citation type="submission" date="2016-10" db="EMBL/GenBank/DDBJ databases">
        <authorList>
            <person name="de Groot N.N."/>
        </authorList>
    </citation>
    <scope>NUCLEOTIDE SEQUENCE [LARGE SCALE GENOMIC DNA]</scope>
    <source>
        <strain evidence="5 6">CGMCC 4.6945</strain>
    </source>
</reference>
<organism evidence="5 6">
    <name type="scientific">Cellulomonas marina</name>
    <dbReference type="NCBI Taxonomy" id="988821"/>
    <lineage>
        <taxon>Bacteria</taxon>
        <taxon>Bacillati</taxon>
        <taxon>Actinomycetota</taxon>
        <taxon>Actinomycetes</taxon>
        <taxon>Micrococcales</taxon>
        <taxon>Cellulomonadaceae</taxon>
        <taxon>Cellulomonas</taxon>
    </lineage>
</organism>
<evidence type="ECO:0000256" key="1">
    <source>
        <dbReference type="SAM" id="MobiDB-lite"/>
    </source>
</evidence>
<dbReference type="AlphaFoldDB" id="A0A1I0X2I7"/>
<feature type="transmembrane region" description="Helical" evidence="2">
    <location>
        <begin position="297"/>
        <end position="319"/>
    </location>
</feature>
<feature type="transmembrane region" description="Helical" evidence="2">
    <location>
        <begin position="72"/>
        <end position="93"/>
    </location>
</feature>
<feature type="region of interest" description="Disordered" evidence="1">
    <location>
        <begin position="1"/>
        <end position="44"/>
    </location>
</feature>
<dbReference type="STRING" id="988821.SAMN05421867_10472"/>
<evidence type="ECO:0000259" key="4">
    <source>
        <dbReference type="Pfam" id="PF19040"/>
    </source>
</evidence>
<keyword evidence="2" id="KW-0812">Transmembrane</keyword>
<dbReference type="GO" id="GO:0016787">
    <property type="term" value="F:hydrolase activity"/>
    <property type="evidence" value="ECO:0007669"/>
    <property type="project" value="UniProtKB-KW"/>
</dbReference>
<feature type="domain" description="SGNH" evidence="4">
    <location>
        <begin position="478"/>
        <end position="697"/>
    </location>
</feature>
<dbReference type="Pfam" id="PF01757">
    <property type="entry name" value="Acyl_transf_3"/>
    <property type="match status" value="1"/>
</dbReference>
<feature type="transmembrane region" description="Helical" evidence="2">
    <location>
        <begin position="234"/>
        <end position="254"/>
    </location>
</feature>
<dbReference type="RefSeq" id="WP_090031455.1">
    <property type="nucleotide sequence ID" value="NZ_BONM01000010.1"/>
</dbReference>
<keyword evidence="2" id="KW-1133">Transmembrane helix</keyword>
<proteinExistence type="predicted"/>
<keyword evidence="5" id="KW-0378">Hydrolase</keyword>
<feature type="transmembrane region" description="Helical" evidence="2">
    <location>
        <begin position="114"/>
        <end position="133"/>
    </location>
</feature>
<dbReference type="InterPro" id="IPR043968">
    <property type="entry name" value="SGNH"/>
</dbReference>
<dbReference type="GO" id="GO:0016020">
    <property type="term" value="C:membrane"/>
    <property type="evidence" value="ECO:0007669"/>
    <property type="project" value="TreeGrafter"/>
</dbReference>
<sequence>MTLALDTRAPAGERPAGAPAPPGADADPAGPADPTPHRRTRPGWRTDVQGLRALAVLVVVLYHAGVPGLEGGYVGVDVFFVISGFLITGHLLRDLDEHGRIRFARFWAARARRLLPLATLVVVTTLVVARLWGSPFRIASIAWDALLAGVNGLNYRLAAQGVDYQHVDGPESPLQHFWSLAVEEQFYLVWPLLLGLLALVPRRHRRRAAAVGLVLVVAVSLLVSVRTTATNAPLAYFSLQTRAWELGVGALLAVGAGRVARLPVAAARVLAWAGLAAVLAGALLFDATTPFPGSAALVPVLGAAAVIAAGGHGAGRLLGLRPLQGLGAASYGWYLWHWPAMVLVPTVYGRDLPWWVLLELAAVTLWLATMTYWLVERPLQRTRWPVRRWLATGGALVASSVAAAGVALVTLPSLVGPGIPVAPLRLDEAAAGGLAATLEQALDTRAVPANLTPTLAEAVTDQPASTTDGCHADWLVVDQPDCRYGDPAGYRTVVLIGDSHAQQWLPALDRSAQERGWRLVAWTKSACPVAELDAWAGPLGRAYTECTTWRDETRARVAALDPDLVVVSQSDAVVGDDVDNDTWSERTLAGLAAIGVERERVLYVLDTPYRAQSVPDCLGRHLDDARACIQTVKGSTPFGDRHGALAQALATGGVATVDPTPWLCTDVACPPVVGDVMTYRDSSHVTATYSALLAPVLGEVVDTRLEETA</sequence>
<protein>
    <submittedName>
        <fullName evidence="5">Peptidoglycan/LPS O-acetylase OafA/YrhL, contains acyltransferase and SGNH-hydrolase domains</fullName>
    </submittedName>
</protein>
<feature type="transmembrane region" description="Helical" evidence="2">
    <location>
        <begin position="48"/>
        <end position="66"/>
    </location>
</feature>
<dbReference type="Pfam" id="PF19040">
    <property type="entry name" value="SGNH"/>
    <property type="match status" value="1"/>
</dbReference>
<evidence type="ECO:0000259" key="3">
    <source>
        <dbReference type="Pfam" id="PF01757"/>
    </source>
</evidence>
<gene>
    <name evidence="5" type="ORF">SAMN05421867_10472</name>
</gene>
<feature type="transmembrane region" description="Helical" evidence="2">
    <location>
        <begin position="266"/>
        <end position="285"/>
    </location>
</feature>
<keyword evidence="6" id="KW-1185">Reference proteome</keyword>
<evidence type="ECO:0000313" key="6">
    <source>
        <dbReference type="Proteomes" id="UP000199012"/>
    </source>
</evidence>
<feature type="domain" description="Acyltransferase 3" evidence="3">
    <location>
        <begin position="48"/>
        <end position="373"/>
    </location>
</feature>
<feature type="transmembrane region" description="Helical" evidence="2">
    <location>
        <begin position="331"/>
        <end position="348"/>
    </location>
</feature>
<dbReference type="PANTHER" id="PTHR23028">
    <property type="entry name" value="ACETYLTRANSFERASE"/>
    <property type="match status" value="1"/>
</dbReference>
<feature type="transmembrane region" description="Helical" evidence="2">
    <location>
        <begin position="208"/>
        <end position="228"/>
    </location>
</feature>
<evidence type="ECO:0000256" key="2">
    <source>
        <dbReference type="SAM" id="Phobius"/>
    </source>
</evidence>
<evidence type="ECO:0000313" key="5">
    <source>
        <dbReference type="EMBL" id="SFA95121.1"/>
    </source>
</evidence>
<keyword evidence="5" id="KW-0012">Acyltransferase</keyword>
<feature type="compositionally biased region" description="Low complexity" evidence="1">
    <location>
        <begin position="9"/>
        <end position="32"/>
    </location>
</feature>
<feature type="transmembrane region" description="Helical" evidence="2">
    <location>
        <begin position="185"/>
        <end position="201"/>
    </location>
</feature>
<dbReference type="Proteomes" id="UP000199012">
    <property type="component" value="Unassembled WGS sequence"/>
</dbReference>
<dbReference type="GO" id="GO:0016747">
    <property type="term" value="F:acyltransferase activity, transferring groups other than amino-acyl groups"/>
    <property type="evidence" value="ECO:0007669"/>
    <property type="project" value="InterPro"/>
</dbReference>
<dbReference type="InterPro" id="IPR050879">
    <property type="entry name" value="Acyltransferase_3"/>
</dbReference>
<accession>A0A1I0X2I7</accession>
<keyword evidence="2" id="KW-0472">Membrane</keyword>
<dbReference type="EMBL" id="FOKA01000004">
    <property type="protein sequence ID" value="SFA95121.1"/>
    <property type="molecule type" value="Genomic_DNA"/>
</dbReference>
<dbReference type="InterPro" id="IPR002656">
    <property type="entry name" value="Acyl_transf_3_dom"/>
</dbReference>
<dbReference type="OrthoDB" id="3404679at2"/>
<name>A0A1I0X2I7_9CELL</name>
<keyword evidence="5" id="KW-0808">Transferase</keyword>